<dbReference type="InterPro" id="IPR006012">
    <property type="entry name" value="Syntaxin/epimorphin_CS"/>
</dbReference>
<dbReference type="CDD" id="cd15848">
    <property type="entry name" value="SNARE_syntaxin1-like"/>
    <property type="match status" value="1"/>
</dbReference>
<feature type="compositionally biased region" description="Low complexity" evidence="7">
    <location>
        <begin position="19"/>
        <end position="32"/>
    </location>
</feature>
<name>A0A6U6MN60_9DINO</name>
<dbReference type="GO" id="GO:0000149">
    <property type="term" value="F:SNARE binding"/>
    <property type="evidence" value="ECO:0007669"/>
    <property type="project" value="TreeGrafter"/>
</dbReference>
<comment type="similarity">
    <text evidence="2 6">Belongs to the syntaxin family.</text>
</comment>
<dbReference type="GO" id="GO:0006887">
    <property type="term" value="P:exocytosis"/>
    <property type="evidence" value="ECO:0007669"/>
    <property type="project" value="TreeGrafter"/>
</dbReference>
<dbReference type="GO" id="GO:0005886">
    <property type="term" value="C:plasma membrane"/>
    <property type="evidence" value="ECO:0007669"/>
    <property type="project" value="TreeGrafter"/>
</dbReference>
<feature type="domain" description="T-SNARE coiled-coil homology" evidence="9">
    <location>
        <begin position="306"/>
        <end position="368"/>
    </location>
</feature>
<dbReference type="InterPro" id="IPR010989">
    <property type="entry name" value="SNARE"/>
</dbReference>
<dbReference type="SMART" id="SM00503">
    <property type="entry name" value="SynN"/>
    <property type="match status" value="1"/>
</dbReference>
<evidence type="ECO:0000256" key="7">
    <source>
        <dbReference type="SAM" id="MobiDB-lite"/>
    </source>
</evidence>
<organism evidence="10">
    <name type="scientific">Zooxanthella nutricula</name>
    <dbReference type="NCBI Taxonomy" id="1333877"/>
    <lineage>
        <taxon>Eukaryota</taxon>
        <taxon>Sar</taxon>
        <taxon>Alveolata</taxon>
        <taxon>Dinophyceae</taxon>
        <taxon>Peridiniales</taxon>
        <taxon>Peridiniales incertae sedis</taxon>
        <taxon>Zooxanthella</taxon>
    </lineage>
</organism>
<dbReference type="SMART" id="SM00397">
    <property type="entry name" value="t_SNARE"/>
    <property type="match status" value="1"/>
</dbReference>
<dbReference type="Pfam" id="PF05739">
    <property type="entry name" value="SNARE"/>
    <property type="match status" value="1"/>
</dbReference>
<dbReference type="GO" id="GO:0006886">
    <property type="term" value="P:intracellular protein transport"/>
    <property type="evidence" value="ECO:0007669"/>
    <property type="project" value="InterPro"/>
</dbReference>
<protein>
    <recommendedName>
        <fullName evidence="9">t-SNARE coiled-coil homology domain-containing protein</fullName>
    </recommendedName>
</protein>
<dbReference type="Pfam" id="PF00804">
    <property type="entry name" value="Syntaxin"/>
    <property type="match status" value="1"/>
</dbReference>
<evidence type="ECO:0000256" key="2">
    <source>
        <dbReference type="ARBA" id="ARBA00009063"/>
    </source>
</evidence>
<dbReference type="EMBL" id="HBGW01040093">
    <property type="protein sequence ID" value="CAD9564685.1"/>
    <property type="molecule type" value="Transcribed_RNA"/>
</dbReference>
<evidence type="ECO:0000256" key="4">
    <source>
        <dbReference type="ARBA" id="ARBA00022989"/>
    </source>
</evidence>
<reference evidence="10" key="1">
    <citation type="submission" date="2021-01" db="EMBL/GenBank/DDBJ databases">
        <authorList>
            <person name="Corre E."/>
            <person name="Pelletier E."/>
            <person name="Niang G."/>
            <person name="Scheremetjew M."/>
            <person name="Finn R."/>
            <person name="Kale V."/>
            <person name="Holt S."/>
            <person name="Cochrane G."/>
            <person name="Meng A."/>
            <person name="Brown T."/>
            <person name="Cohen L."/>
        </authorList>
    </citation>
    <scope>NUCLEOTIDE SEQUENCE</scope>
    <source>
        <strain evidence="10">RCC3387</strain>
    </source>
</reference>
<keyword evidence="5 8" id="KW-0472">Membrane</keyword>
<proteinExistence type="inferred from homology"/>
<evidence type="ECO:0000256" key="5">
    <source>
        <dbReference type="ARBA" id="ARBA00023136"/>
    </source>
</evidence>
<feature type="transmembrane region" description="Helical" evidence="8">
    <location>
        <begin position="378"/>
        <end position="399"/>
    </location>
</feature>
<dbReference type="GO" id="GO:0012505">
    <property type="term" value="C:endomembrane system"/>
    <property type="evidence" value="ECO:0007669"/>
    <property type="project" value="TreeGrafter"/>
</dbReference>
<evidence type="ECO:0000256" key="1">
    <source>
        <dbReference type="ARBA" id="ARBA00004211"/>
    </source>
</evidence>
<dbReference type="PANTHER" id="PTHR19957">
    <property type="entry name" value="SYNTAXIN"/>
    <property type="match status" value="1"/>
</dbReference>
<dbReference type="InterPro" id="IPR006011">
    <property type="entry name" value="Syntaxin_N"/>
</dbReference>
<evidence type="ECO:0000313" key="10">
    <source>
        <dbReference type="EMBL" id="CAD9564685.1"/>
    </source>
</evidence>
<accession>A0A6U6MN60</accession>
<dbReference type="AlphaFoldDB" id="A0A6U6MN60"/>
<dbReference type="GO" id="GO:0048278">
    <property type="term" value="P:vesicle docking"/>
    <property type="evidence" value="ECO:0007669"/>
    <property type="project" value="TreeGrafter"/>
</dbReference>
<comment type="subcellular location">
    <subcellularLocation>
        <location evidence="1">Membrane</location>
        <topology evidence="1">Single-pass type IV membrane protein</topology>
    </subcellularLocation>
</comment>
<dbReference type="GO" id="GO:0005484">
    <property type="term" value="F:SNAP receptor activity"/>
    <property type="evidence" value="ECO:0007669"/>
    <property type="project" value="InterPro"/>
</dbReference>
<dbReference type="GO" id="GO:0006906">
    <property type="term" value="P:vesicle fusion"/>
    <property type="evidence" value="ECO:0007669"/>
    <property type="project" value="TreeGrafter"/>
</dbReference>
<dbReference type="GO" id="GO:0031201">
    <property type="term" value="C:SNARE complex"/>
    <property type="evidence" value="ECO:0007669"/>
    <property type="project" value="TreeGrafter"/>
</dbReference>
<dbReference type="SUPFAM" id="SSF47661">
    <property type="entry name" value="t-snare proteins"/>
    <property type="match status" value="1"/>
</dbReference>
<dbReference type="PANTHER" id="PTHR19957:SF307">
    <property type="entry name" value="PROTEIN SSO1-RELATED"/>
    <property type="match status" value="1"/>
</dbReference>
<gene>
    <name evidence="10" type="ORF">BRAN1462_LOCUS25322</name>
</gene>
<evidence type="ECO:0000259" key="9">
    <source>
        <dbReference type="PROSITE" id="PS50192"/>
    </source>
</evidence>
<evidence type="ECO:0000256" key="8">
    <source>
        <dbReference type="SAM" id="Phobius"/>
    </source>
</evidence>
<dbReference type="Gene3D" id="1.20.5.110">
    <property type="match status" value="1"/>
</dbReference>
<dbReference type="Gene3D" id="1.20.58.70">
    <property type="match status" value="1"/>
</dbReference>
<sequence length="403" mass="43632">MVLLPAAAFGGPPLGSQTDLAAPSSSSLADSAGGRPCSARASLIGAVSTHSLPERTAAARAGTARSSFGGSVSASPTQLLADCMAAVRPAAELSARDHLARDRIGEFQRLARERGTLMAAAALGLASERSGAKAAKGSFMREFFARISEIQGIINAGRADVQLMGQVLEDSLQATTQEQQRETSDRLQSLVQGTNGHIANAKRGMEALKSRSDEEAVRRPNSAEARIRKNMQQAMARKHQQLLLDFQQAQVDYKKALQKRQQKEMELLMPDASAQERADMIEAGETTSLVVAKKMAGAHALLLDEVQRIRDKHQDILRLEASIRDLAQMFQEIAVLVEEQGELLDAIELNVNSAKTYTAQGERELITAKKTQRNTQKWMCCLTMSCMVLLVIVLIPVLLKFGG</sequence>
<evidence type="ECO:0000256" key="3">
    <source>
        <dbReference type="ARBA" id="ARBA00022692"/>
    </source>
</evidence>
<dbReference type="PROSITE" id="PS50192">
    <property type="entry name" value="T_SNARE"/>
    <property type="match status" value="1"/>
</dbReference>
<feature type="region of interest" description="Disordered" evidence="7">
    <location>
        <begin position="14"/>
        <end position="33"/>
    </location>
</feature>
<keyword evidence="3 8" id="KW-0812">Transmembrane</keyword>
<dbReference type="PROSITE" id="PS00914">
    <property type="entry name" value="SYNTAXIN"/>
    <property type="match status" value="1"/>
</dbReference>
<evidence type="ECO:0000256" key="6">
    <source>
        <dbReference type="RuleBase" id="RU003858"/>
    </source>
</evidence>
<keyword evidence="4 8" id="KW-1133">Transmembrane helix</keyword>
<dbReference type="InterPro" id="IPR000727">
    <property type="entry name" value="T_SNARE_dom"/>
</dbReference>
<dbReference type="InterPro" id="IPR045242">
    <property type="entry name" value="Syntaxin"/>
</dbReference>